<dbReference type="InterPro" id="IPR003107">
    <property type="entry name" value="HAT"/>
</dbReference>
<evidence type="ECO:0000256" key="7">
    <source>
        <dbReference type="PROSITE-ProRule" id="PRU00176"/>
    </source>
</evidence>
<feature type="compositionally biased region" description="Acidic residues" evidence="8">
    <location>
        <begin position="29"/>
        <end position="39"/>
    </location>
</feature>
<organism evidence="10">
    <name type="scientific">Vitis vinifera</name>
    <name type="common">Grape</name>
    <dbReference type="NCBI Taxonomy" id="29760"/>
    <lineage>
        <taxon>Eukaryota</taxon>
        <taxon>Viridiplantae</taxon>
        <taxon>Streptophyta</taxon>
        <taxon>Embryophyta</taxon>
        <taxon>Tracheophyta</taxon>
        <taxon>Spermatophyta</taxon>
        <taxon>Magnoliopsida</taxon>
        <taxon>eudicotyledons</taxon>
        <taxon>Gunneridae</taxon>
        <taxon>Pentapetalae</taxon>
        <taxon>rosids</taxon>
        <taxon>Vitales</taxon>
        <taxon>Vitaceae</taxon>
        <taxon>Viteae</taxon>
        <taxon>Vitis</taxon>
    </lineage>
</organism>
<dbReference type="InterPro" id="IPR035979">
    <property type="entry name" value="RBD_domain_sf"/>
</dbReference>
<keyword evidence="3" id="KW-0677">Repeat</keyword>
<dbReference type="GO" id="GO:0005634">
    <property type="term" value="C:nucleus"/>
    <property type="evidence" value="ECO:0007669"/>
    <property type="project" value="UniProtKB-SubCell"/>
</dbReference>
<dbReference type="InterPro" id="IPR008847">
    <property type="entry name" value="Suf"/>
</dbReference>
<dbReference type="SUPFAM" id="SSF48452">
    <property type="entry name" value="TPR-like"/>
    <property type="match status" value="2"/>
</dbReference>
<proteinExistence type="predicted"/>
<evidence type="ECO:0000256" key="5">
    <source>
        <dbReference type="ARBA" id="ARBA00023187"/>
    </source>
</evidence>
<evidence type="ECO:0000256" key="8">
    <source>
        <dbReference type="SAM" id="MobiDB-lite"/>
    </source>
</evidence>
<feature type="domain" description="RRM" evidence="9">
    <location>
        <begin position="720"/>
        <end position="811"/>
    </location>
</feature>
<evidence type="ECO:0000256" key="6">
    <source>
        <dbReference type="ARBA" id="ARBA00023242"/>
    </source>
</evidence>
<sequence>MAEASDSEMGSPENEALISAAQNPSSSDSDSDSDVGEAEELLRIQTLESEVSSDPSKYDAHVEVLSSPSFLLSFHCVFFADDCLFHFFHRQYIKCLRKLGEIEKLREAREAMSALHPLTPLMWQEWARDELTARPEAFLEIEKLYEKGVFDYLSVPLWCDYLNFVQEHDPAVRECSSEGILKARNLFERALTAAGLHVAEGSKIWEVYREFEQAILLTIDENDNEAKEKQVQRIRNIFHRQLSVPLANMRSTLLAFKAWEVEQGNVLDVNSSSMDGISSHVASAYEKAMDMYDARAHLEEQIVRQDISDSERHQQFLNYLNFEQSSGDPARVQILYERAITEFPVSRDLWLDYTQYLDKTLKVANVVRDVYSRAVKNCPWVGELWVQYLLSLERARASEREISTFVDREYSAPSHTPHSQPNGYTVRLNPLALHWLKSYLRTFTKSSPVAAWVGKPVLIDAIISLLLIEACLMGSYFDQVDSKVFDKSLQCTFSRFEEYLNLFLTRVDGLRRRISLPGQEEVLDYALIRDAFQYASDYLSPHLKCTDDLVRLHAYWARLELNLNKDLVAARGVWERLLKNSGSMFGAWQGYIAMELEAGHINEARSIYKRCYSKRFAGTVSEDICHSWLRFEREFGTLEDLEHAVRKVTPRLAELQLFKLQESKSTAASTDQIENPHKKNAREKRKSSSSRTDEQPPAKRQKDTAQNPKKVDGKGRIELENVVASNEEQELKARDDKPDDMNKRQMKGPSHEKNNDVGGVTAIRILKDKFTGKSRGLAYVDFSDDAHLAAAVAKNKKMLRGKRLSIARSDPKQKGKGAGHSNDQTGTVGESDSKESGQISSSKAPQARRDDNFQLKGRNTFAVPRNVRPLGWIDKKKKTEEETDEMPKSNDEFRKMLLKSCVRQERSEICIFRILKFSTEGYGKVWNGLFGNGKGQDHNRRNSLYPTI</sequence>
<reference evidence="10" key="1">
    <citation type="journal article" date="2007" name="PLoS ONE">
        <title>The first genome sequence of an elite grapevine cultivar (Pinot noir Vitis vinifera L.): coping with a highly heterozygous genome.</title>
        <authorList>
            <person name="Velasco R."/>
            <person name="Zharkikh A."/>
            <person name="Troggio M."/>
            <person name="Cartwright D.A."/>
            <person name="Cestaro A."/>
            <person name="Pruss D."/>
            <person name="Pindo M."/>
            <person name="FitzGerald L.M."/>
            <person name="Vezzulli S."/>
            <person name="Reid J."/>
            <person name="Malacarne G."/>
            <person name="Iliev D."/>
            <person name="Coppola G."/>
            <person name="Wardell B."/>
            <person name="Micheletti D."/>
            <person name="Macalma T."/>
            <person name="Facci M."/>
            <person name="Mitchell J.T."/>
            <person name="Perazzolli M."/>
            <person name="Eldredge G."/>
            <person name="Gatto P."/>
            <person name="Oyzerski R."/>
            <person name="Moretto M."/>
            <person name="Gutin N."/>
            <person name="Stefanini M."/>
            <person name="Chen Y."/>
            <person name="Segala C."/>
            <person name="Davenport C."/>
            <person name="Dematte L."/>
            <person name="Mraz A."/>
            <person name="Battilana J."/>
            <person name="Stormo K."/>
            <person name="Costa F."/>
            <person name="Tao Q."/>
            <person name="Si-Ammour A."/>
            <person name="Harkins T."/>
            <person name="Lackey A."/>
            <person name="Perbost C."/>
            <person name="Taillon B."/>
            <person name="Stella A."/>
            <person name="Solovyev V."/>
            <person name="Fawcett J.A."/>
            <person name="Sterck L."/>
            <person name="Vandepoele K."/>
            <person name="Grando S.M."/>
            <person name="Toppo S."/>
            <person name="Moser C."/>
            <person name="Lanchbury J."/>
            <person name="Bogden R."/>
            <person name="Skolnick M."/>
            <person name="Sgaramella V."/>
            <person name="Bhatnagar S.K."/>
            <person name="Fontana P."/>
            <person name="Gutin A."/>
            <person name="Van de Peer Y."/>
            <person name="Salamini F."/>
            <person name="Viola R."/>
        </authorList>
    </citation>
    <scope>NUCLEOTIDE SEQUENCE</scope>
</reference>
<dbReference type="InterPro" id="IPR011990">
    <property type="entry name" value="TPR-like_helical_dom_sf"/>
</dbReference>
<dbReference type="EMBL" id="AM436118">
    <property type="protein sequence ID" value="CAN60613.1"/>
    <property type="molecule type" value="Genomic_DNA"/>
</dbReference>
<feature type="compositionally biased region" description="Basic and acidic residues" evidence="8">
    <location>
        <begin position="691"/>
        <end position="719"/>
    </location>
</feature>
<feature type="region of interest" description="Disordered" evidence="8">
    <location>
        <begin position="664"/>
        <end position="758"/>
    </location>
</feature>
<keyword evidence="6" id="KW-0539">Nucleus</keyword>
<dbReference type="GO" id="GO:0006397">
    <property type="term" value="P:mRNA processing"/>
    <property type="evidence" value="ECO:0007669"/>
    <property type="project" value="UniProtKB-KW"/>
</dbReference>
<evidence type="ECO:0000256" key="4">
    <source>
        <dbReference type="ARBA" id="ARBA00022884"/>
    </source>
</evidence>
<feature type="region of interest" description="Disordered" evidence="8">
    <location>
        <begin position="1"/>
        <end position="39"/>
    </location>
</feature>
<dbReference type="SMART" id="SM00360">
    <property type="entry name" value="RRM"/>
    <property type="match status" value="1"/>
</dbReference>
<comment type="subcellular location">
    <subcellularLocation>
        <location evidence="1">Nucleus</location>
    </subcellularLocation>
</comment>
<dbReference type="GO" id="GO:0008380">
    <property type="term" value="P:RNA splicing"/>
    <property type="evidence" value="ECO:0007669"/>
    <property type="project" value="UniProtKB-KW"/>
</dbReference>
<dbReference type="Pfam" id="PF00076">
    <property type="entry name" value="RRM_1"/>
    <property type="match status" value="1"/>
</dbReference>
<dbReference type="ExpressionAtlas" id="A5AUK2">
    <property type="expression patterns" value="baseline and differential"/>
</dbReference>
<evidence type="ECO:0000256" key="2">
    <source>
        <dbReference type="ARBA" id="ARBA00022664"/>
    </source>
</evidence>
<dbReference type="SMART" id="SM00386">
    <property type="entry name" value="HAT"/>
    <property type="match status" value="7"/>
</dbReference>
<evidence type="ECO:0000256" key="1">
    <source>
        <dbReference type="ARBA" id="ARBA00004123"/>
    </source>
</evidence>
<feature type="compositionally biased region" description="Polar residues" evidence="8">
    <location>
        <begin position="664"/>
        <end position="673"/>
    </location>
</feature>
<protein>
    <recommendedName>
        <fullName evidence="9">RRM domain-containing protein</fullName>
    </recommendedName>
</protein>
<dbReference type="Gene3D" id="3.30.70.330">
    <property type="match status" value="1"/>
</dbReference>
<evidence type="ECO:0000259" key="9">
    <source>
        <dbReference type="PROSITE" id="PS50102"/>
    </source>
</evidence>
<dbReference type="InterPro" id="IPR000504">
    <property type="entry name" value="RRM_dom"/>
</dbReference>
<dbReference type="PANTHER" id="PTHR17204:SF25">
    <property type="entry name" value="RRM DOMAIN-CONTAINING PROTEIN"/>
    <property type="match status" value="1"/>
</dbReference>
<feature type="region of interest" description="Disordered" evidence="8">
    <location>
        <begin position="802"/>
        <end position="858"/>
    </location>
</feature>
<evidence type="ECO:0000313" key="10">
    <source>
        <dbReference type="EMBL" id="CAN60613.1"/>
    </source>
</evidence>
<feature type="compositionally biased region" description="Basic and acidic residues" evidence="8">
    <location>
        <begin position="729"/>
        <end position="755"/>
    </location>
</feature>
<keyword evidence="2" id="KW-0507">mRNA processing</keyword>
<dbReference type="AlphaFoldDB" id="A5AUK2"/>
<name>A5AUK2_VITVI</name>
<dbReference type="InterPro" id="IPR008669">
    <property type="entry name" value="LSM_interact"/>
</dbReference>
<evidence type="ECO:0000256" key="3">
    <source>
        <dbReference type="ARBA" id="ARBA00022737"/>
    </source>
</evidence>
<feature type="compositionally biased region" description="Basic residues" evidence="8">
    <location>
        <begin position="678"/>
        <end position="688"/>
    </location>
</feature>
<feature type="compositionally biased region" description="Polar residues" evidence="8">
    <location>
        <begin position="821"/>
        <end position="844"/>
    </location>
</feature>
<dbReference type="SUPFAM" id="SSF54928">
    <property type="entry name" value="RNA-binding domain, RBD"/>
    <property type="match status" value="1"/>
</dbReference>
<accession>A5AUK2</accession>
<dbReference type="InterPro" id="IPR012677">
    <property type="entry name" value="Nucleotide-bd_a/b_plait_sf"/>
</dbReference>
<dbReference type="GO" id="GO:0003723">
    <property type="term" value="F:RNA binding"/>
    <property type="evidence" value="ECO:0007669"/>
    <property type="project" value="UniProtKB-UniRule"/>
</dbReference>
<dbReference type="Pfam" id="PF05391">
    <property type="entry name" value="Lsm_interact"/>
    <property type="match status" value="1"/>
</dbReference>
<dbReference type="Pfam" id="PF05843">
    <property type="entry name" value="Suf"/>
    <property type="match status" value="1"/>
</dbReference>
<gene>
    <name evidence="10" type="ORF">VITISV_003252</name>
</gene>
<dbReference type="Gene3D" id="1.25.40.10">
    <property type="entry name" value="Tetratricopeptide repeat domain"/>
    <property type="match status" value="2"/>
</dbReference>
<keyword evidence="5" id="KW-0508">mRNA splicing</keyword>
<dbReference type="PANTHER" id="PTHR17204">
    <property type="entry name" value="PRE-MRNA PROCESSING PROTEIN PRP39-RELATED"/>
    <property type="match status" value="1"/>
</dbReference>
<keyword evidence="4 7" id="KW-0694">RNA-binding</keyword>
<dbReference type="PROSITE" id="PS50102">
    <property type="entry name" value="RRM"/>
    <property type="match status" value="1"/>
</dbReference>